<dbReference type="Proteomes" id="UP000318529">
    <property type="component" value="Unassembled WGS sequence"/>
</dbReference>
<evidence type="ECO:0000256" key="4">
    <source>
        <dbReference type="ARBA" id="ARBA00022905"/>
    </source>
</evidence>
<dbReference type="RefSeq" id="WP_247888414.1">
    <property type="nucleotide sequence ID" value="NZ_VITH01000010.1"/>
</dbReference>
<dbReference type="InterPro" id="IPR011725">
    <property type="entry name" value="PQQ_synth_PqqA"/>
</dbReference>
<dbReference type="Pfam" id="PF08042">
    <property type="entry name" value="PqqA"/>
    <property type="match status" value="1"/>
</dbReference>
<reference evidence="5 6" key="1">
    <citation type="submission" date="2019-06" db="EMBL/GenBank/DDBJ databases">
        <title>Genomic Encyclopedia of Type Strains, Phase IV (KMG-V): Genome sequencing to study the core and pangenomes of soil and plant-associated prokaryotes.</title>
        <authorList>
            <person name="Whitman W."/>
        </authorList>
    </citation>
    <scope>NUCLEOTIDE SEQUENCE [LARGE SCALE GENOMIC DNA]</scope>
    <source>
        <strain evidence="5 6">BR 11650</strain>
    </source>
</reference>
<evidence type="ECO:0000256" key="2">
    <source>
        <dbReference type="ARBA" id="ARBA00009325"/>
    </source>
</evidence>
<keyword evidence="4" id="KW-0884">PQQ biosynthesis</keyword>
<dbReference type="GO" id="GO:0018189">
    <property type="term" value="P:pyrroloquinoline quinone biosynthetic process"/>
    <property type="evidence" value="ECO:0007669"/>
    <property type="project" value="UniProtKB-UniPathway"/>
</dbReference>
<protein>
    <recommendedName>
        <fullName evidence="3">Coenzyme PQQ synthesis protein A</fullName>
    </recommendedName>
</protein>
<comment type="similarity">
    <text evidence="2">Belongs to the PqqA family.</text>
</comment>
<comment type="caution">
    <text evidence="5">The sequence shown here is derived from an EMBL/GenBank/DDBJ whole genome shotgun (WGS) entry which is preliminary data.</text>
</comment>
<accession>A0A560C453</accession>
<evidence type="ECO:0000256" key="1">
    <source>
        <dbReference type="ARBA" id="ARBA00004886"/>
    </source>
</evidence>
<sequence length="44" mass="4961">MVLSNHFGSTIVEQREGIMKTWRKPQIRVIAVGTEINAYACAQL</sequence>
<proteinExistence type="inferred from homology"/>
<dbReference type="UniPathway" id="UPA00539"/>
<comment type="pathway">
    <text evidence="1">Cofactor biosynthesis; pyrroloquinoline quinone biosynthesis.</text>
</comment>
<evidence type="ECO:0000313" key="6">
    <source>
        <dbReference type="Proteomes" id="UP000318529"/>
    </source>
</evidence>
<evidence type="ECO:0000256" key="3">
    <source>
        <dbReference type="ARBA" id="ARBA00015086"/>
    </source>
</evidence>
<evidence type="ECO:0000313" key="5">
    <source>
        <dbReference type="EMBL" id="TWA79617.1"/>
    </source>
</evidence>
<dbReference type="AlphaFoldDB" id="A0A560C453"/>
<gene>
    <name evidence="5" type="ORF">FBZ83_110187</name>
</gene>
<name>A0A560C453_AZOBR</name>
<dbReference type="EMBL" id="VITH01000010">
    <property type="protein sequence ID" value="TWA79617.1"/>
    <property type="molecule type" value="Genomic_DNA"/>
</dbReference>
<organism evidence="5 6">
    <name type="scientific">Azospirillum brasilense</name>
    <dbReference type="NCBI Taxonomy" id="192"/>
    <lineage>
        <taxon>Bacteria</taxon>
        <taxon>Pseudomonadati</taxon>
        <taxon>Pseudomonadota</taxon>
        <taxon>Alphaproteobacteria</taxon>
        <taxon>Rhodospirillales</taxon>
        <taxon>Azospirillaceae</taxon>
        <taxon>Azospirillum</taxon>
    </lineage>
</organism>